<dbReference type="EMBL" id="JBDIMF010000003">
    <property type="protein sequence ID" value="MEN2786757.1"/>
    <property type="molecule type" value="Genomic_DNA"/>
</dbReference>
<reference evidence="1 2" key="1">
    <citation type="submission" date="2024-05" db="EMBL/GenBank/DDBJ databases">
        <authorList>
            <person name="Liu Q."/>
            <person name="Xin Y.-H."/>
        </authorList>
    </citation>
    <scope>NUCLEOTIDE SEQUENCE [LARGE SCALE GENOMIC DNA]</scope>
    <source>
        <strain evidence="1 2">CGMCC 1.15349</strain>
    </source>
</reference>
<proteinExistence type="predicted"/>
<sequence>MNDASLQGGLLAAVPTLLEPDAYGQAALLLAESILHALVEIKTLTPDEALSVIDTACDVKIELAADSGESSRRMRESLGLLQAIAATFSHDVDGGQPRV</sequence>
<accession>A0ABU9XSF0</accession>
<dbReference type="Proteomes" id="UP001404104">
    <property type="component" value="Unassembled WGS sequence"/>
</dbReference>
<keyword evidence="2" id="KW-1185">Reference proteome</keyword>
<comment type="caution">
    <text evidence="1">The sequence shown here is derived from an EMBL/GenBank/DDBJ whole genome shotgun (WGS) entry which is preliminary data.</text>
</comment>
<evidence type="ECO:0000313" key="2">
    <source>
        <dbReference type="Proteomes" id="UP001404104"/>
    </source>
</evidence>
<dbReference type="RefSeq" id="WP_345864556.1">
    <property type="nucleotide sequence ID" value="NZ_JBDIMF010000003.1"/>
</dbReference>
<evidence type="ECO:0000313" key="1">
    <source>
        <dbReference type="EMBL" id="MEN2786757.1"/>
    </source>
</evidence>
<protein>
    <submittedName>
        <fullName evidence="1">Uncharacterized protein</fullName>
    </submittedName>
</protein>
<organism evidence="1 2">
    <name type="scientific">Sphingomonas qilianensis</name>
    <dbReference type="NCBI Taxonomy" id="1736690"/>
    <lineage>
        <taxon>Bacteria</taxon>
        <taxon>Pseudomonadati</taxon>
        <taxon>Pseudomonadota</taxon>
        <taxon>Alphaproteobacteria</taxon>
        <taxon>Sphingomonadales</taxon>
        <taxon>Sphingomonadaceae</taxon>
        <taxon>Sphingomonas</taxon>
    </lineage>
</organism>
<name>A0ABU9XSF0_9SPHN</name>
<gene>
    <name evidence="1" type="ORF">ABC969_10035</name>
</gene>